<dbReference type="EMBL" id="BNAT01000005">
    <property type="protein sequence ID" value="GHH85452.1"/>
    <property type="molecule type" value="Genomic_DNA"/>
</dbReference>
<dbReference type="Proteomes" id="UP000603227">
    <property type="component" value="Unassembled WGS sequence"/>
</dbReference>
<comment type="caution">
    <text evidence="2">The sequence shown here is derived from an EMBL/GenBank/DDBJ whole genome shotgun (WGS) entry which is preliminary data.</text>
</comment>
<keyword evidence="1" id="KW-0812">Transmembrane</keyword>
<accession>A0A919L682</accession>
<evidence type="ECO:0000256" key="1">
    <source>
        <dbReference type="SAM" id="Phobius"/>
    </source>
</evidence>
<dbReference type="AlphaFoldDB" id="A0A919L682"/>
<keyword evidence="3" id="KW-1185">Reference proteome</keyword>
<feature type="transmembrane region" description="Helical" evidence="1">
    <location>
        <begin position="60"/>
        <end position="76"/>
    </location>
</feature>
<evidence type="ECO:0000313" key="3">
    <source>
        <dbReference type="Proteomes" id="UP000603227"/>
    </source>
</evidence>
<protein>
    <submittedName>
        <fullName evidence="2">Uncharacterized protein</fullName>
    </submittedName>
</protein>
<keyword evidence="1" id="KW-0472">Membrane</keyword>
<sequence length="104" mass="10729">MVAETVSAVRLLAVLAVLAVLAFAVVRPRGWPEAAGAVPAVTLAMAVGRPVTSHEAWQQTHSLLPVVVFLVLILVLDQLCADEGLFEAAGTTVARRCGSGGAAR</sequence>
<proteinExistence type="predicted"/>
<evidence type="ECO:0000313" key="2">
    <source>
        <dbReference type="EMBL" id="GHH85452.1"/>
    </source>
</evidence>
<organism evidence="2 3">
    <name type="scientific">Streptomyces capitiformicae</name>
    <dbReference type="NCBI Taxonomy" id="2014920"/>
    <lineage>
        <taxon>Bacteria</taxon>
        <taxon>Bacillati</taxon>
        <taxon>Actinomycetota</taxon>
        <taxon>Actinomycetes</taxon>
        <taxon>Kitasatosporales</taxon>
        <taxon>Streptomycetaceae</taxon>
        <taxon>Streptomyces</taxon>
    </lineage>
</organism>
<keyword evidence="1" id="KW-1133">Transmembrane helix</keyword>
<dbReference type="RefSeq" id="WP_189781924.1">
    <property type="nucleotide sequence ID" value="NZ_BNAT01000005.1"/>
</dbReference>
<gene>
    <name evidence="2" type="ORF">GCM10017771_18370</name>
</gene>
<reference evidence="2" key="1">
    <citation type="journal article" date="2014" name="Int. J. Syst. Evol. Microbiol.">
        <title>Complete genome sequence of Corynebacterium casei LMG S-19264T (=DSM 44701T), isolated from a smear-ripened cheese.</title>
        <authorList>
            <consortium name="US DOE Joint Genome Institute (JGI-PGF)"/>
            <person name="Walter F."/>
            <person name="Albersmeier A."/>
            <person name="Kalinowski J."/>
            <person name="Ruckert C."/>
        </authorList>
    </citation>
    <scope>NUCLEOTIDE SEQUENCE</scope>
    <source>
        <strain evidence="2">CGMCC 4.7403</strain>
    </source>
</reference>
<name>A0A919L682_9ACTN</name>
<reference evidence="2" key="2">
    <citation type="submission" date="2020-09" db="EMBL/GenBank/DDBJ databases">
        <authorList>
            <person name="Sun Q."/>
            <person name="Zhou Y."/>
        </authorList>
    </citation>
    <scope>NUCLEOTIDE SEQUENCE</scope>
    <source>
        <strain evidence="2">CGMCC 4.7403</strain>
    </source>
</reference>